<dbReference type="PANTHER" id="PTHR18968:SF13">
    <property type="entry name" value="ACETOLACTATE SYNTHASE CATALYTIC SUBUNIT, MITOCHONDRIAL"/>
    <property type="match status" value="1"/>
</dbReference>
<dbReference type="Gene3D" id="3.40.50.1220">
    <property type="entry name" value="TPP-binding domain"/>
    <property type="match status" value="1"/>
</dbReference>
<dbReference type="InterPro" id="IPR045229">
    <property type="entry name" value="TPP_enz"/>
</dbReference>
<dbReference type="AlphaFoldDB" id="A0A7I8DC34"/>
<dbReference type="InterPro" id="IPR012001">
    <property type="entry name" value="Thiamin_PyroP_enz_TPP-bd_dom"/>
</dbReference>
<dbReference type="FunFam" id="3.40.50.970:FF:000007">
    <property type="entry name" value="Acetolactate synthase"/>
    <property type="match status" value="1"/>
</dbReference>
<dbReference type="Pfam" id="PF00205">
    <property type="entry name" value="TPP_enzyme_M"/>
    <property type="match status" value="1"/>
</dbReference>
<accession>A0A7I8DC34</accession>
<dbReference type="PROSITE" id="PS00187">
    <property type="entry name" value="TPP_ENZYMES"/>
    <property type="match status" value="1"/>
</dbReference>
<feature type="domain" description="Thiamine pyrophosphate enzyme central" evidence="5">
    <location>
        <begin position="203"/>
        <end position="325"/>
    </location>
</feature>
<evidence type="ECO:0000259" key="5">
    <source>
        <dbReference type="Pfam" id="PF00205"/>
    </source>
</evidence>
<name>A0A7I8DC34_9BACL</name>
<dbReference type="GO" id="GO:0003984">
    <property type="term" value="F:acetolactate synthase activity"/>
    <property type="evidence" value="ECO:0007669"/>
    <property type="project" value="TreeGrafter"/>
</dbReference>
<evidence type="ECO:0000256" key="4">
    <source>
        <dbReference type="RuleBase" id="RU362132"/>
    </source>
</evidence>
<proteinExistence type="inferred from homology"/>
<evidence type="ECO:0000256" key="3">
    <source>
        <dbReference type="ARBA" id="ARBA00023052"/>
    </source>
</evidence>
<dbReference type="Pfam" id="PF02775">
    <property type="entry name" value="TPP_enzyme_C"/>
    <property type="match status" value="1"/>
</dbReference>
<comment type="cofactor">
    <cofactor evidence="1">
        <name>thiamine diphosphate</name>
        <dbReference type="ChEBI" id="CHEBI:58937"/>
    </cofactor>
</comment>
<dbReference type="SUPFAM" id="SSF52467">
    <property type="entry name" value="DHS-like NAD/FAD-binding domain"/>
    <property type="match status" value="1"/>
</dbReference>
<dbReference type="GO" id="GO:0009097">
    <property type="term" value="P:isoleucine biosynthetic process"/>
    <property type="evidence" value="ECO:0007669"/>
    <property type="project" value="TreeGrafter"/>
</dbReference>
<dbReference type="EMBL" id="AP023366">
    <property type="protein sequence ID" value="BCJ86892.1"/>
    <property type="molecule type" value="Genomic_DNA"/>
</dbReference>
<dbReference type="Gene3D" id="3.40.50.970">
    <property type="match status" value="2"/>
</dbReference>
<dbReference type="InterPro" id="IPR012000">
    <property type="entry name" value="Thiamin_PyroP_enz_cen_dom"/>
</dbReference>
<evidence type="ECO:0000313" key="8">
    <source>
        <dbReference type="EMBL" id="BCJ86892.1"/>
    </source>
</evidence>
<dbReference type="PANTHER" id="PTHR18968">
    <property type="entry name" value="THIAMINE PYROPHOSPHATE ENZYMES"/>
    <property type="match status" value="1"/>
</dbReference>
<dbReference type="GO" id="GO:0005948">
    <property type="term" value="C:acetolactate synthase complex"/>
    <property type="evidence" value="ECO:0007669"/>
    <property type="project" value="TreeGrafter"/>
</dbReference>
<comment type="similarity">
    <text evidence="2 4">Belongs to the TPP enzyme family.</text>
</comment>
<evidence type="ECO:0000313" key="9">
    <source>
        <dbReference type="Proteomes" id="UP000593802"/>
    </source>
</evidence>
<sequence>MRSIEAGLRFLAQNGLRYVFGIPAGSINALYDALIDIPEMEPIIAKHETGAGYMACAYTRVTGAPSVCVGSSGPGATNLVTAAANAWKEKLPVLFITGSVPTKKIGKGAGQELVAEPIFASITKMSTIVFDPQKLPDILAQAYETAISGVPGPVHLAIPIDVQMTDIGEPILPTVTKPVRIKPEPEAMEQLLQIVTETGSQGALLLGHGAKSASSLIVRLAETTGWKVATTPRGKGAFPENHPLSLGVYGMSGNAEAIEFLNDTKHDLLMVIGSSLGESETANWEPKLVAGKRLVHVDIDKKEFGKNFEPDLAVHGDAEIVIEQLLREIENETGSKENQSMMYGLPENLRYEKPFDEDHAGWNTELAIRQLSACAPGDTRFYVDIGEMMTYSIQYLKIVDDQQFDLDISLGGMGSGISGVIGAKLADPARPTVCISGDGCFFMHGMEIMTAKEYKLPIVFVIINNARLGMVYHGHNLQYKRCPDRFSQERVSIADAMEALGVRTVKVHSLADLQPQHLEEWLAAEGPVVVEVIVEGNEIPPMGERVKFLQGATY</sequence>
<dbReference type="GO" id="GO:0030976">
    <property type="term" value="F:thiamine pyrophosphate binding"/>
    <property type="evidence" value="ECO:0007669"/>
    <property type="project" value="InterPro"/>
</dbReference>
<evidence type="ECO:0000259" key="7">
    <source>
        <dbReference type="Pfam" id="PF02776"/>
    </source>
</evidence>
<reference evidence="8 9" key="1">
    <citation type="submission" date="2020-08" db="EMBL/GenBank/DDBJ databases">
        <title>Complete Genome Sequence of Effusibacillus dendaii Strain skT53, Isolated from Farmland soil.</title>
        <authorList>
            <person name="Konishi T."/>
            <person name="Kawasaki H."/>
        </authorList>
    </citation>
    <scope>NUCLEOTIDE SEQUENCE [LARGE SCALE GENOMIC DNA]</scope>
    <source>
        <strain evidence="9">skT53</strain>
    </source>
</reference>
<dbReference type="Pfam" id="PF02776">
    <property type="entry name" value="TPP_enzyme_N"/>
    <property type="match status" value="1"/>
</dbReference>
<dbReference type="GO" id="GO:0050660">
    <property type="term" value="F:flavin adenine dinucleotide binding"/>
    <property type="evidence" value="ECO:0007669"/>
    <property type="project" value="TreeGrafter"/>
</dbReference>
<evidence type="ECO:0000259" key="6">
    <source>
        <dbReference type="Pfam" id="PF02775"/>
    </source>
</evidence>
<evidence type="ECO:0000256" key="1">
    <source>
        <dbReference type="ARBA" id="ARBA00001964"/>
    </source>
</evidence>
<organism evidence="8 9">
    <name type="scientific">Effusibacillus dendaii</name>
    <dbReference type="NCBI Taxonomy" id="2743772"/>
    <lineage>
        <taxon>Bacteria</taxon>
        <taxon>Bacillati</taxon>
        <taxon>Bacillota</taxon>
        <taxon>Bacilli</taxon>
        <taxon>Bacillales</taxon>
        <taxon>Alicyclobacillaceae</taxon>
        <taxon>Effusibacillus</taxon>
    </lineage>
</organism>
<feature type="domain" description="Thiamine pyrophosphate enzyme TPP-binding" evidence="6">
    <location>
        <begin position="384"/>
        <end position="532"/>
    </location>
</feature>
<dbReference type="InterPro" id="IPR029035">
    <property type="entry name" value="DHS-like_NAD/FAD-binding_dom"/>
</dbReference>
<gene>
    <name evidence="8" type="ORF">skT53_18770</name>
</gene>
<dbReference type="CDD" id="cd00568">
    <property type="entry name" value="TPP_enzymes"/>
    <property type="match status" value="1"/>
</dbReference>
<dbReference type="SUPFAM" id="SSF52518">
    <property type="entry name" value="Thiamin diphosphate-binding fold (THDP-binding)"/>
    <property type="match status" value="2"/>
</dbReference>
<dbReference type="CDD" id="cd07035">
    <property type="entry name" value="TPP_PYR_POX_like"/>
    <property type="match status" value="1"/>
</dbReference>
<keyword evidence="3 4" id="KW-0786">Thiamine pyrophosphate</keyword>
<dbReference type="InterPro" id="IPR011766">
    <property type="entry name" value="TPP_enzyme_TPP-bd"/>
</dbReference>
<dbReference type="RefSeq" id="WP_200756357.1">
    <property type="nucleotide sequence ID" value="NZ_AP023366.1"/>
</dbReference>
<protein>
    <submittedName>
        <fullName evidence="8">Acetolactate synthase</fullName>
    </submittedName>
</protein>
<feature type="domain" description="Thiamine pyrophosphate enzyme N-terminal TPP-binding" evidence="7">
    <location>
        <begin position="8"/>
        <end position="113"/>
    </location>
</feature>
<dbReference type="InterPro" id="IPR000399">
    <property type="entry name" value="TPP-bd_CS"/>
</dbReference>
<dbReference type="InterPro" id="IPR029061">
    <property type="entry name" value="THDP-binding"/>
</dbReference>
<dbReference type="GO" id="GO:0000287">
    <property type="term" value="F:magnesium ion binding"/>
    <property type="evidence" value="ECO:0007669"/>
    <property type="project" value="InterPro"/>
</dbReference>
<dbReference type="KEGG" id="eff:skT53_18770"/>
<dbReference type="GO" id="GO:0009099">
    <property type="term" value="P:L-valine biosynthetic process"/>
    <property type="evidence" value="ECO:0007669"/>
    <property type="project" value="TreeGrafter"/>
</dbReference>
<evidence type="ECO:0000256" key="2">
    <source>
        <dbReference type="ARBA" id="ARBA00007812"/>
    </source>
</evidence>
<keyword evidence="9" id="KW-1185">Reference proteome</keyword>
<dbReference type="Proteomes" id="UP000593802">
    <property type="component" value="Chromosome"/>
</dbReference>